<dbReference type="SUPFAM" id="SSF46946">
    <property type="entry name" value="S13-like H2TH domain"/>
    <property type="match status" value="1"/>
</dbReference>
<dbReference type="SUPFAM" id="SSF57716">
    <property type="entry name" value="Glucocorticoid receptor-like (DNA-binding domain)"/>
    <property type="match status" value="1"/>
</dbReference>
<comment type="similarity">
    <text evidence="1">Belongs to the FPG family.</text>
</comment>
<dbReference type="InterPro" id="IPR044090">
    <property type="entry name" value="Nei2_N"/>
</dbReference>
<feature type="domain" description="FPG-type" evidence="14">
    <location>
        <begin position="233"/>
        <end position="282"/>
    </location>
</feature>
<evidence type="ECO:0000256" key="9">
    <source>
        <dbReference type="ARBA" id="ARBA00023204"/>
    </source>
</evidence>
<name>A0ABQ6VJA0_9CORY</name>
<dbReference type="InterPro" id="IPR000214">
    <property type="entry name" value="Znf_DNA_glyclase/AP_lyase"/>
</dbReference>
<evidence type="ECO:0000256" key="4">
    <source>
        <dbReference type="ARBA" id="ARBA00022763"/>
    </source>
</evidence>
<gene>
    <name evidence="16" type="ORF">F8377_07320</name>
</gene>
<dbReference type="InterPro" id="IPR010979">
    <property type="entry name" value="Ribosomal_uS13-like_H2TH"/>
</dbReference>
<proteinExistence type="inferred from homology"/>
<evidence type="ECO:0000259" key="15">
    <source>
        <dbReference type="PROSITE" id="PS51068"/>
    </source>
</evidence>
<reference evidence="16 17" key="1">
    <citation type="submission" date="2019-10" db="EMBL/GenBank/DDBJ databases">
        <title>Corynebacterium sp novel species isolated from the respiratory tract of Marmot.</title>
        <authorList>
            <person name="Zhang G."/>
        </authorList>
    </citation>
    <scope>NUCLEOTIDE SEQUENCE [LARGE SCALE GENOMIC DNA]</scope>
    <source>
        <strain evidence="16 17">336</strain>
    </source>
</reference>
<dbReference type="Gene3D" id="1.10.8.50">
    <property type="match status" value="1"/>
</dbReference>
<keyword evidence="10" id="KW-0456">Lyase</keyword>
<dbReference type="SMART" id="SM01232">
    <property type="entry name" value="H2TH"/>
    <property type="match status" value="1"/>
</dbReference>
<keyword evidence="12" id="KW-0326">Glycosidase</keyword>
<dbReference type="Pfam" id="PF06831">
    <property type="entry name" value="H2TH"/>
    <property type="match status" value="1"/>
</dbReference>
<evidence type="ECO:0000256" key="12">
    <source>
        <dbReference type="ARBA" id="ARBA00023295"/>
    </source>
</evidence>
<evidence type="ECO:0000259" key="14">
    <source>
        <dbReference type="PROSITE" id="PS51066"/>
    </source>
</evidence>
<comment type="caution">
    <text evidence="16">The sequence shown here is derived from an EMBL/GenBank/DDBJ whole genome shotgun (WGS) entry which is preliminary data.</text>
</comment>
<dbReference type="PANTHER" id="PTHR42697:SF1">
    <property type="entry name" value="ENDONUCLEASE 8"/>
    <property type="match status" value="1"/>
</dbReference>
<evidence type="ECO:0000313" key="17">
    <source>
        <dbReference type="Proteomes" id="UP000436181"/>
    </source>
</evidence>
<dbReference type="Pfam" id="PF01149">
    <property type="entry name" value="Fapy_DNA_glyco"/>
    <property type="match status" value="1"/>
</dbReference>
<protein>
    <recommendedName>
        <fullName evidence="2">DNA-(apurinic or apyrimidinic site) lyase</fullName>
        <ecNumber evidence="2">4.2.99.18</ecNumber>
    </recommendedName>
</protein>
<dbReference type="Proteomes" id="UP000436181">
    <property type="component" value="Unassembled WGS sequence"/>
</dbReference>
<dbReference type="SMART" id="SM00898">
    <property type="entry name" value="Fapy_DNA_glyco"/>
    <property type="match status" value="1"/>
</dbReference>
<evidence type="ECO:0000256" key="2">
    <source>
        <dbReference type="ARBA" id="ARBA00012720"/>
    </source>
</evidence>
<keyword evidence="5 13" id="KW-0863">Zinc-finger</keyword>
<evidence type="ECO:0000256" key="3">
    <source>
        <dbReference type="ARBA" id="ARBA00022723"/>
    </source>
</evidence>
<keyword evidence="9" id="KW-0234">DNA repair</keyword>
<keyword evidence="4" id="KW-0227">DNA damage</keyword>
<dbReference type="InterPro" id="IPR012319">
    <property type="entry name" value="FPG_cat"/>
</dbReference>
<accession>A0ABQ6VJA0</accession>
<dbReference type="PROSITE" id="PS51068">
    <property type="entry name" value="FPG_CAT"/>
    <property type="match status" value="1"/>
</dbReference>
<keyword evidence="8" id="KW-0238">DNA-binding</keyword>
<dbReference type="RefSeq" id="WP_151844519.1">
    <property type="nucleotide sequence ID" value="NZ_WBZJ01000002.1"/>
</dbReference>
<evidence type="ECO:0000256" key="1">
    <source>
        <dbReference type="ARBA" id="ARBA00009409"/>
    </source>
</evidence>
<keyword evidence="7" id="KW-0862">Zinc</keyword>
<evidence type="ECO:0000256" key="7">
    <source>
        <dbReference type="ARBA" id="ARBA00022833"/>
    </source>
</evidence>
<dbReference type="InterPro" id="IPR035937">
    <property type="entry name" value="FPG_N"/>
</dbReference>
<dbReference type="Gene3D" id="3.20.190.10">
    <property type="entry name" value="MutM-like, N-terminal"/>
    <property type="match status" value="1"/>
</dbReference>
<feature type="domain" description="Formamidopyrimidine-DNA glycosylase catalytic" evidence="15">
    <location>
        <begin position="2"/>
        <end position="100"/>
    </location>
</feature>
<sequence>MPEGDSVLQLSERLQWMTGRTVTHTDIRVPRWATTSLTGQTVHRVWPYGKHLFMHIGDTLVHTHLKMEGVWSIHAQGTRWRRPHHTARIILRFTPQHEGGPQIEIVGHSLGFVRLHPAEAYPEVIAHLGPDILAEPHTWESTGKECALANIMTRPGRSLGAALVDQTMVAGIGNEYRAEVMFLLGWHPAIPVDAVGESGVTRALEVARRVMWDNRLEPHRVFTGDRRRGMSTYVFGRADRPCRRCGAPIETSTLGGRWAGGDSELDSAELERIIWWCPHCQALERSATSGR</sequence>
<dbReference type="CDD" id="cd08971">
    <property type="entry name" value="AcNei2_N"/>
    <property type="match status" value="1"/>
</dbReference>
<evidence type="ECO:0000256" key="10">
    <source>
        <dbReference type="ARBA" id="ARBA00023239"/>
    </source>
</evidence>
<organism evidence="16 17">
    <name type="scientific">Corynebacterium zhongnanshanii</name>
    <dbReference type="NCBI Taxonomy" id="2768834"/>
    <lineage>
        <taxon>Bacteria</taxon>
        <taxon>Bacillati</taxon>
        <taxon>Actinomycetota</taxon>
        <taxon>Actinomycetes</taxon>
        <taxon>Mycobacteriales</taxon>
        <taxon>Corynebacteriaceae</taxon>
        <taxon>Corynebacterium</taxon>
    </lineage>
</organism>
<keyword evidence="3" id="KW-0479">Metal-binding</keyword>
<dbReference type="EMBL" id="WBZJ01000002">
    <property type="protein sequence ID" value="KAB3521019.1"/>
    <property type="molecule type" value="Genomic_DNA"/>
</dbReference>
<evidence type="ECO:0000256" key="11">
    <source>
        <dbReference type="ARBA" id="ARBA00023268"/>
    </source>
</evidence>
<dbReference type="PROSITE" id="PS51066">
    <property type="entry name" value="ZF_FPG_2"/>
    <property type="match status" value="1"/>
</dbReference>
<evidence type="ECO:0000256" key="5">
    <source>
        <dbReference type="ARBA" id="ARBA00022771"/>
    </source>
</evidence>
<keyword evidence="6" id="KW-0378">Hydrolase</keyword>
<dbReference type="PANTHER" id="PTHR42697">
    <property type="entry name" value="ENDONUCLEASE 8"/>
    <property type="match status" value="1"/>
</dbReference>
<evidence type="ECO:0000256" key="8">
    <source>
        <dbReference type="ARBA" id="ARBA00023125"/>
    </source>
</evidence>
<evidence type="ECO:0000313" key="16">
    <source>
        <dbReference type="EMBL" id="KAB3521019.1"/>
    </source>
</evidence>
<evidence type="ECO:0000256" key="13">
    <source>
        <dbReference type="PROSITE-ProRule" id="PRU00391"/>
    </source>
</evidence>
<dbReference type="SUPFAM" id="SSF81624">
    <property type="entry name" value="N-terminal domain of MutM-like DNA repair proteins"/>
    <property type="match status" value="1"/>
</dbReference>
<dbReference type="InterPro" id="IPR015886">
    <property type="entry name" value="H2TH_FPG"/>
</dbReference>
<keyword evidence="11" id="KW-0511">Multifunctional enzyme</keyword>
<dbReference type="EC" id="4.2.99.18" evidence="2"/>
<keyword evidence="17" id="KW-1185">Reference proteome</keyword>
<evidence type="ECO:0000256" key="6">
    <source>
        <dbReference type="ARBA" id="ARBA00022801"/>
    </source>
</evidence>